<evidence type="ECO:0000256" key="12">
    <source>
        <dbReference type="PIRSR" id="PIRSR005557-2"/>
    </source>
</evidence>
<dbReference type="InterPro" id="IPR038578">
    <property type="entry name" value="GT29-like_sf"/>
</dbReference>
<keyword evidence="7" id="KW-1133">Transmembrane helix</keyword>
<dbReference type="AlphaFoldDB" id="A0A9W7WCW7"/>
<evidence type="ECO:0000313" key="14">
    <source>
        <dbReference type="Proteomes" id="UP001059041"/>
    </source>
</evidence>
<comment type="similarity">
    <text evidence="2">Belongs to the glycosyltransferase 29 family.</text>
</comment>
<protein>
    <submittedName>
        <fullName evidence="13">Alpha-2</fullName>
    </submittedName>
</protein>
<dbReference type="PIRSF" id="PIRSF005557">
    <property type="entry name" value="Sialyl_trans"/>
    <property type="match status" value="1"/>
</dbReference>
<dbReference type="InterPro" id="IPR012163">
    <property type="entry name" value="Sialyl_trans"/>
</dbReference>
<evidence type="ECO:0000256" key="3">
    <source>
        <dbReference type="ARBA" id="ARBA00022676"/>
    </source>
</evidence>
<keyword evidence="9" id="KW-0472">Membrane</keyword>
<dbReference type="Gene3D" id="3.90.1480.20">
    <property type="entry name" value="Glycosyl transferase family 29"/>
    <property type="match status" value="1"/>
</dbReference>
<keyword evidence="10" id="KW-1015">Disulfide bond</keyword>
<reference evidence="13" key="1">
    <citation type="submission" date="2021-02" db="EMBL/GenBank/DDBJ databases">
        <title>Comparative genomics reveals that relaxation of natural selection precedes convergent phenotypic evolution of cavefish.</title>
        <authorList>
            <person name="Peng Z."/>
        </authorList>
    </citation>
    <scope>NUCLEOTIDE SEQUENCE</scope>
    <source>
        <tissue evidence="13">Muscle</tissue>
    </source>
</reference>
<keyword evidence="8" id="KW-0333">Golgi apparatus</keyword>
<dbReference type="Proteomes" id="UP001059041">
    <property type="component" value="Linkage Group LG21"/>
</dbReference>
<evidence type="ECO:0000256" key="8">
    <source>
        <dbReference type="ARBA" id="ARBA00023034"/>
    </source>
</evidence>
<dbReference type="GO" id="GO:0009311">
    <property type="term" value="P:oligosaccharide metabolic process"/>
    <property type="evidence" value="ECO:0007669"/>
    <property type="project" value="TreeGrafter"/>
</dbReference>
<dbReference type="InterPro" id="IPR050943">
    <property type="entry name" value="Glycosyltr_29_Sialyltrsf"/>
</dbReference>
<keyword evidence="3" id="KW-0328">Glycosyltransferase</keyword>
<dbReference type="PANTHER" id="PTHR11987:SF29">
    <property type="entry name" value="ALPHA-2,8-SIALYLTRANSFERASE 8F"/>
    <property type="match status" value="1"/>
</dbReference>
<evidence type="ECO:0000256" key="5">
    <source>
        <dbReference type="ARBA" id="ARBA00022692"/>
    </source>
</evidence>
<dbReference type="GO" id="GO:0003828">
    <property type="term" value="F:alpha-N-acetylneuraminate alpha-2,8-sialyltransferase activity"/>
    <property type="evidence" value="ECO:0007669"/>
    <property type="project" value="TreeGrafter"/>
</dbReference>
<feature type="disulfide bond" evidence="12">
    <location>
        <begin position="130"/>
        <end position="275"/>
    </location>
</feature>
<evidence type="ECO:0000256" key="11">
    <source>
        <dbReference type="ARBA" id="ARBA00023180"/>
    </source>
</evidence>
<dbReference type="GO" id="GO:0000139">
    <property type="term" value="C:Golgi membrane"/>
    <property type="evidence" value="ECO:0007669"/>
    <property type="project" value="UniProtKB-SubCell"/>
</dbReference>
<accession>A0A9W7WCW7</accession>
<evidence type="ECO:0000256" key="10">
    <source>
        <dbReference type="ARBA" id="ARBA00023157"/>
    </source>
</evidence>
<keyword evidence="5" id="KW-0812">Transmembrane</keyword>
<dbReference type="PANTHER" id="PTHR11987">
    <property type="entry name" value="ALPHA-2,8-SIALYLTRANSFERASE"/>
    <property type="match status" value="1"/>
</dbReference>
<keyword evidence="11" id="KW-0325">Glycoprotein</keyword>
<evidence type="ECO:0000256" key="1">
    <source>
        <dbReference type="ARBA" id="ARBA00004323"/>
    </source>
</evidence>
<organism evidence="13 14">
    <name type="scientific">Triplophysa rosa</name>
    <name type="common">Cave loach</name>
    <dbReference type="NCBI Taxonomy" id="992332"/>
    <lineage>
        <taxon>Eukaryota</taxon>
        <taxon>Metazoa</taxon>
        <taxon>Chordata</taxon>
        <taxon>Craniata</taxon>
        <taxon>Vertebrata</taxon>
        <taxon>Euteleostomi</taxon>
        <taxon>Actinopterygii</taxon>
        <taxon>Neopterygii</taxon>
        <taxon>Teleostei</taxon>
        <taxon>Ostariophysi</taxon>
        <taxon>Cypriniformes</taxon>
        <taxon>Nemacheilidae</taxon>
        <taxon>Triplophysa</taxon>
    </lineage>
</organism>
<evidence type="ECO:0000256" key="6">
    <source>
        <dbReference type="ARBA" id="ARBA00022968"/>
    </source>
</evidence>
<dbReference type="Pfam" id="PF00777">
    <property type="entry name" value="Glyco_transf_29"/>
    <property type="match status" value="1"/>
</dbReference>
<proteinExistence type="inferred from homology"/>
<evidence type="ECO:0000313" key="13">
    <source>
        <dbReference type="EMBL" id="KAI7794580.1"/>
    </source>
</evidence>
<dbReference type="GO" id="GO:0006491">
    <property type="term" value="P:N-glycan processing"/>
    <property type="evidence" value="ECO:0007669"/>
    <property type="project" value="TreeGrafter"/>
</dbReference>
<keyword evidence="4" id="KW-0808">Transferase</keyword>
<keyword evidence="14" id="KW-1185">Reference proteome</keyword>
<evidence type="ECO:0000256" key="2">
    <source>
        <dbReference type="ARBA" id="ARBA00006003"/>
    </source>
</evidence>
<evidence type="ECO:0000256" key="4">
    <source>
        <dbReference type="ARBA" id="ARBA00022679"/>
    </source>
</evidence>
<gene>
    <name evidence="13" type="ORF">IRJ41_016773</name>
</gene>
<sequence length="336" mass="38125">MPLTWLLQHSLASFHRVLYGIRRVHCMELRHKFSIITSDSNFDIKNFTEDLSALMSCPPVSNITIKELHRVRLRSCCNATGVLYFTKQNTAVNDSIPYETNSKRSYKVNTEVHDMLPEEFPWSKRSLARCAVVGSGGILKNSSCGREIDIADYVIRFNMAPVNDSDVGLKTDLLTVNPSQLTRFKMMKVGPDPLVQRLSVYGNSSIIIPAFSYSYNTQLAINTLKVLRPIIPHQQIVFFSPSYLKKLAGLWKGRGLKATRLSTGFMLINVALELCDHVHVYGFWPFDINLQQQEVPHHYYDNVGPKRGVHSMPKEFLNLLQLHSQGALTLQIQPCS</sequence>
<comment type="subcellular location">
    <subcellularLocation>
        <location evidence="1">Golgi apparatus membrane</location>
        <topology evidence="1">Single-pass type II membrane protein</topology>
    </subcellularLocation>
</comment>
<dbReference type="InterPro" id="IPR001675">
    <property type="entry name" value="Glyco_trans_29"/>
</dbReference>
<name>A0A9W7WCW7_TRIRA</name>
<dbReference type="EMBL" id="JAFHDT010000021">
    <property type="protein sequence ID" value="KAI7794580.1"/>
    <property type="molecule type" value="Genomic_DNA"/>
</dbReference>
<comment type="caution">
    <text evidence="13">The sequence shown here is derived from an EMBL/GenBank/DDBJ whole genome shotgun (WGS) entry which is preliminary data.</text>
</comment>
<keyword evidence="6" id="KW-0735">Signal-anchor</keyword>
<evidence type="ECO:0000256" key="7">
    <source>
        <dbReference type="ARBA" id="ARBA00022989"/>
    </source>
</evidence>
<evidence type="ECO:0000256" key="9">
    <source>
        <dbReference type="ARBA" id="ARBA00023136"/>
    </source>
</evidence>